<dbReference type="InterPro" id="IPR008969">
    <property type="entry name" value="CarboxyPept-like_regulatory"/>
</dbReference>
<name>A0ABP8A4Z5_9SPHI</name>
<accession>A0ABP8A4Z5</accession>
<dbReference type="Pfam" id="PF07715">
    <property type="entry name" value="Plug"/>
    <property type="match status" value="1"/>
</dbReference>
<keyword evidence="7 11" id="KW-0798">TonB box</keyword>
<reference evidence="14" key="1">
    <citation type="journal article" date="2019" name="Int. J. Syst. Evol. Microbiol.">
        <title>The Global Catalogue of Microorganisms (GCM) 10K type strain sequencing project: providing services to taxonomists for standard genome sequencing and annotation.</title>
        <authorList>
            <consortium name="The Broad Institute Genomics Platform"/>
            <consortium name="The Broad Institute Genome Sequencing Center for Infectious Disease"/>
            <person name="Wu L."/>
            <person name="Ma J."/>
        </authorList>
    </citation>
    <scope>NUCLEOTIDE SEQUENCE [LARGE SCALE GENOMIC DNA]</scope>
    <source>
        <strain evidence="14">JCM 16722</strain>
    </source>
</reference>
<comment type="similarity">
    <text evidence="10 11">Belongs to the TonB-dependent receptor family.</text>
</comment>
<dbReference type="SUPFAM" id="SSF49464">
    <property type="entry name" value="Carboxypeptidase regulatory domain-like"/>
    <property type="match status" value="1"/>
</dbReference>
<gene>
    <name evidence="13" type="ORF">GCM10022218_27780</name>
</gene>
<evidence type="ECO:0000256" key="5">
    <source>
        <dbReference type="ARBA" id="ARBA00022692"/>
    </source>
</evidence>
<evidence type="ECO:0000256" key="3">
    <source>
        <dbReference type="ARBA" id="ARBA00022452"/>
    </source>
</evidence>
<keyword evidence="8 10" id="KW-0472">Membrane</keyword>
<evidence type="ECO:0000256" key="2">
    <source>
        <dbReference type="ARBA" id="ARBA00022448"/>
    </source>
</evidence>
<dbReference type="Pfam" id="PF13715">
    <property type="entry name" value="CarbopepD_reg_2"/>
    <property type="match status" value="1"/>
</dbReference>
<keyword evidence="13" id="KW-0675">Receptor</keyword>
<dbReference type="RefSeq" id="WP_346086534.1">
    <property type="nucleotide sequence ID" value="NZ_BAAAZK010000007.1"/>
</dbReference>
<keyword evidence="4" id="KW-0410">Iron transport</keyword>
<dbReference type="InterPro" id="IPR023997">
    <property type="entry name" value="TonB-dep_OMP_SusC/RagA_CS"/>
</dbReference>
<comment type="subcellular location">
    <subcellularLocation>
        <location evidence="1 10">Cell outer membrane</location>
        <topology evidence="1 10">Multi-pass membrane protein</topology>
    </subcellularLocation>
</comment>
<dbReference type="InterPro" id="IPR039426">
    <property type="entry name" value="TonB-dep_rcpt-like"/>
</dbReference>
<evidence type="ECO:0000259" key="12">
    <source>
        <dbReference type="SMART" id="SM00965"/>
    </source>
</evidence>
<keyword evidence="9 10" id="KW-0998">Cell outer membrane</keyword>
<feature type="domain" description="Secretin/TonB short N-terminal" evidence="12">
    <location>
        <begin position="55"/>
        <end position="106"/>
    </location>
</feature>
<dbReference type="Gene3D" id="2.40.170.20">
    <property type="entry name" value="TonB-dependent receptor, beta-barrel domain"/>
    <property type="match status" value="1"/>
</dbReference>
<evidence type="ECO:0000256" key="7">
    <source>
        <dbReference type="ARBA" id="ARBA00023077"/>
    </source>
</evidence>
<evidence type="ECO:0000256" key="1">
    <source>
        <dbReference type="ARBA" id="ARBA00004571"/>
    </source>
</evidence>
<evidence type="ECO:0000256" key="10">
    <source>
        <dbReference type="PROSITE-ProRule" id="PRU01360"/>
    </source>
</evidence>
<dbReference type="Proteomes" id="UP001500167">
    <property type="component" value="Unassembled WGS sequence"/>
</dbReference>
<keyword evidence="5 10" id="KW-0812">Transmembrane</keyword>
<dbReference type="InterPro" id="IPR000531">
    <property type="entry name" value="Beta-barrel_TonB"/>
</dbReference>
<evidence type="ECO:0000256" key="11">
    <source>
        <dbReference type="RuleBase" id="RU003357"/>
    </source>
</evidence>
<dbReference type="Gene3D" id="2.60.40.1120">
    <property type="entry name" value="Carboxypeptidase-like, regulatory domain"/>
    <property type="match status" value="1"/>
</dbReference>
<dbReference type="Gene3D" id="3.55.50.30">
    <property type="match status" value="1"/>
</dbReference>
<dbReference type="NCBIfam" id="TIGR04056">
    <property type="entry name" value="OMP_RagA_SusC"/>
    <property type="match status" value="1"/>
</dbReference>
<dbReference type="SUPFAM" id="SSF56935">
    <property type="entry name" value="Porins"/>
    <property type="match status" value="1"/>
</dbReference>
<proteinExistence type="inferred from homology"/>
<dbReference type="Pfam" id="PF07660">
    <property type="entry name" value="STN"/>
    <property type="match status" value="1"/>
</dbReference>
<evidence type="ECO:0000313" key="14">
    <source>
        <dbReference type="Proteomes" id="UP001500167"/>
    </source>
</evidence>
<dbReference type="SMART" id="SM00965">
    <property type="entry name" value="STN"/>
    <property type="match status" value="1"/>
</dbReference>
<comment type="caution">
    <text evidence="13">The sequence shown here is derived from an EMBL/GenBank/DDBJ whole genome shotgun (WGS) entry which is preliminary data.</text>
</comment>
<dbReference type="Gene3D" id="2.170.130.10">
    <property type="entry name" value="TonB-dependent receptor, plug domain"/>
    <property type="match status" value="1"/>
</dbReference>
<keyword evidence="2 10" id="KW-0813">Transport</keyword>
<keyword evidence="14" id="KW-1185">Reference proteome</keyword>
<keyword evidence="3 10" id="KW-1134">Transmembrane beta strand</keyword>
<evidence type="ECO:0000256" key="9">
    <source>
        <dbReference type="ARBA" id="ARBA00023237"/>
    </source>
</evidence>
<protein>
    <submittedName>
        <fullName evidence="13">TonB-dependent receptor</fullName>
    </submittedName>
</protein>
<dbReference type="InterPro" id="IPR011662">
    <property type="entry name" value="Secretin/TonB_short_N"/>
</dbReference>
<evidence type="ECO:0000256" key="6">
    <source>
        <dbReference type="ARBA" id="ARBA00023004"/>
    </source>
</evidence>
<dbReference type="Pfam" id="PF00593">
    <property type="entry name" value="TonB_dep_Rec_b-barrel"/>
    <property type="match status" value="1"/>
</dbReference>
<evidence type="ECO:0000256" key="4">
    <source>
        <dbReference type="ARBA" id="ARBA00022496"/>
    </source>
</evidence>
<keyword evidence="4" id="KW-0406">Ion transport</keyword>
<dbReference type="InterPro" id="IPR037066">
    <property type="entry name" value="Plug_dom_sf"/>
</dbReference>
<organism evidence="13 14">
    <name type="scientific">Sphingobacterium ginsenosidimutans</name>
    <dbReference type="NCBI Taxonomy" id="687845"/>
    <lineage>
        <taxon>Bacteria</taxon>
        <taxon>Pseudomonadati</taxon>
        <taxon>Bacteroidota</taxon>
        <taxon>Sphingobacteriia</taxon>
        <taxon>Sphingobacteriales</taxon>
        <taxon>Sphingobacteriaceae</taxon>
        <taxon>Sphingobacterium</taxon>
    </lineage>
</organism>
<sequence length="1110" mass="123271">MRLSFVNAFLVSALIAEGATNTLLGQEVLNKKVNFTARQESLSVILRRIESLGGVKFSYLSSLVDNKSKTSVDVKDQSLQELLDELLKPLDLKYEIFGNQIILNRLATNTNAIYSLQLIQGVIINEKGEPIAGATVSDKKNPKTATSTSTDGSFKLDVEIGATLIVSAIGYEQQTVVVDRSTMQVRLKVSDNALEEVVVVGYGSQKKSTVTGSISSVSGDVLRQIPTSNITNAIAGNIPGVISTTPNGTPGSGSNLQIRGITTLNDNSPLVVIDGVVRYDGFGNIGSDEIESITVLKDASAASVYGARAANGVFLITTKRGKMGKPVITYSGMIGKQQPTNYPKLMSAYQFASLRNKALKNMSYDPANPNHAGLFYSEDQLTDFQSRGDENVWYDATFKKNSMQHDQNVSVNGGTEVIKYFASVGIFDQDGMYDNINFKRYNFRSNTDARINKNLVVKLGLEGRQENSNNPGFDAGSIFAAVLRQNPTYSILNSDGSYFNTTGEHPVAMYESTGYNRNVWNVFQGSLSFEHKLSFITEGLSLNGLYSIYKDRLFNKTFFTPYTMYDVNPAGQVTGTKLVGNQTSLNQRYQESDQQFYNLSVNYDRKFGKHEVRGVLVYEEYNSTGNTFFAYRQQFLSNIKDELFASGTENQNLGGNGIITDARRSVIGRVNYNFADRYLLEGVFRSDGSYRFPVRSRWGFFPAISAGWVMSEEPFFKDSPINNVVSYLKFFGSTGLTGNDRVQAFQFLDNYSIVSASGPILDGSSTPRLNYGVYPNAAITWEKQQSTNFGINAALLNSKVNLNFEYFIRNTKDILMARALSVPATFGRDLPTENYGKMRNRGWEASLGYREKIGAVNANFNFNISHVVNKVTKIDDPVTALDYQRQLGRVYGFRSGYETDGIFRTQEEADQWFGGQQFGQKSLAGDLRYVDINGNGQIDIQDQKVISNYNNTPRMMFGLSSTLSWKQFDLNFLVQGAAQRNLMIQGTGRVLYAGGGSSGNFAYLEDSWTPDNINAEYPIAWTDARSINNRNSTFWLKGAGYVRLKSASLGYTLDNTWLHKNGISKIRVYLSGFNLLTWSQIKQFDPEVSASNGLYYPQQQNFNLGINLTL</sequence>
<dbReference type="InterPro" id="IPR036942">
    <property type="entry name" value="Beta-barrel_TonB_sf"/>
</dbReference>
<evidence type="ECO:0000313" key="13">
    <source>
        <dbReference type="EMBL" id="GAA4177983.1"/>
    </source>
</evidence>
<dbReference type="InterPro" id="IPR012910">
    <property type="entry name" value="Plug_dom"/>
</dbReference>
<dbReference type="InterPro" id="IPR023996">
    <property type="entry name" value="TonB-dep_OMP_SusC/RagA"/>
</dbReference>
<dbReference type="NCBIfam" id="TIGR04057">
    <property type="entry name" value="SusC_RagA_signa"/>
    <property type="match status" value="1"/>
</dbReference>
<dbReference type="PROSITE" id="PS52016">
    <property type="entry name" value="TONB_DEPENDENT_REC_3"/>
    <property type="match status" value="1"/>
</dbReference>
<keyword evidence="6" id="KW-0408">Iron</keyword>
<evidence type="ECO:0000256" key="8">
    <source>
        <dbReference type="ARBA" id="ARBA00023136"/>
    </source>
</evidence>
<dbReference type="EMBL" id="BAAAZK010000007">
    <property type="protein sequence ID" value="GAA4177983.1"/>
    <property type="molecule type" value="Genomic_DNA"/>
</dbReference>